<name>D3BHS4_HETP5</name>
<reference evidence="2 3" key="1">
    <citation type="journal article" date="2011" name="Genome Res.">
        <title>Phylogeny-wide analysis of social amoeba genomes highlights ancient origins for complex intercellular communication.</title>
        <authorList>
            <person name="Heidel A.J."/>
            <person name="Lawal H.M."/>
            <person name="Felder M."/>
            <person name="Schilde C."/>
            <person name="Helps N.R."/>
            <person name="Tunggal B."/>
            <person name="Rivero F."/>
            <person name="John U."/>
            <person name="Schleicher M."/>
            <person name="Eichinger L."/>
            <person name="Platzer M."/>
            <person name="Noegel A.A."/>
            <person name="Schaap P."/>
            <person name="Gloeckner G."/>
        </authorList>
    </citation>
    <scope>NUCLEOTIDE SEQUENCE [LARGE SCALE GENOMIC DNA]</scope>
    <source>
        <strain evidence="3">ATCC 26659 / Pp 5 / PN500</strain>
    </source>
</reference>
<proteinExistence type="predicted"/>
<comment type="caution">
    <text evidence="2">The sequence shown here is derived from an EMBL/GenBank/DDBJ whole genome shotgun (WGS) entry which is preliminary data.</text>
</comment>
<feature type="compositionally biased region" description="Basic and acidic residues" evidence="1">
    <location>
        <begin position="50"/>
        <end position="63"/>
    </location>
</feature>
<protein>
    <submittedName>
        <fullName evidence="2">Uncharacterized protein</fullName>
    </submittedName>
</protein>
<dbReference type="EMBL" id="ADBJ01000037">
    <property type="protein sequence ID" value="EFA78824.1"/>
    <property type="molecule type" value="Genomic_DNA"/>
</dbReference>
<sequence>MAPMSDICILGCVTAKRVEQSYLNFNQADECKARDMITTNKPNAKVTLKGSRDREDGSRRADDPDSIFSDGRF</sequence>
<dbReference type="RefSeq" id="XP_020430948.1">
    <property type="nucleotide sequence ID" value="XM_020579109.1"/>
</dbReference>
<dbReference type="Proteomes" id="UP000001396">
    <property type="component" value="Unassembled WGS sequence"/>
</dbReference>
<dbReference type="AlphaFoldDB" id="D3BHS4"/>
<evidence type="ECO:0000313" key="3">
    <source>
        <dbReference type="Proteomes" id="UP000001396"/>
    </source>
</evidence>
<keyword evidence="3" id="KW-1185">Reference proteome</keyword>
<evidence type="ECO:0000256" key="1">
    <source>
        <dbReference type="SAM" id="MobiDB-lite"/>
    </source>
</evidence>
<feature type="region of interest" description="Disordered" evidence="1">
    <location>
        <begin position="42"/>
        <end position="73"/>
    </location>
</feature>
<organism evidence="2 3">
    <name type="scientific">Heterostelium pallidum (strain ATCC 26659 / Pp 5 / PN500)</name>
    <name type="common">Cellular slime mold</name>
    <name type="synonym">Polysphondylium pallidum</name>
    <dbReference type="NCBI Taxonomy" id="670386"/>
    <lineage>
        <taxon>Eukaryota</taxon>
        <taxon>Amoebozoa</taxon>
        <taxon>Evosea</taxon>
        <taxon>Eumycetozoa</taxon>
        <taxon>Dictyostelia</taxon>
        <taxon>Acytosteliales</taxon>
        <taxon>Acytosteliaceae</taxon>
        <taxon>Heterostelium</taxon>
    </lineage>
</organism>
<gene>
    <name evidence="2" type="ORF">PPL_08288</name>
</gene>
<dbReference type="InParanoid" id="D3BHS4"/>
<evidence type="ECO:0000313" key="2">
    <source>
        <dbReference type="EMBL" id="EFA78824.1"/>
    </source>
</evidence>
<accession>D3BHS4</accession>
<dbReference type="GeneID" id="31363768"/>